<dbReference type="InterPro" id="IPR023997">
    <property type="entry name" value="TonB-dep_OMP_SusC/RagA_CS"/>
</dbReference>
<keyword evidence="11" id="KW-1185">Reference proteome</keyword>
<dbReference type="AlphaFoldDB" id="A0A1I5TKJ5"/>
<dbReference type="Gene3D" id="2.60.40.1120">
    <property type="entry name" value="Carboxypeptidase-like, regulatory domain"/>
    <property type="match status" value="1"/>
</dbReference>
<dbReference type="Gene3D" id="2.170.130.10">
    <property type="entry name" value="TonB-dependent receptor, plug domain"/>
    <property type="match status" value="1"/>
</dbReference>
<accession>A0A1I5TKJ5</accession>
<dbReference type="PROSITE" id="PS00018">
    <property type="entry name" value="EF_HAND_1"/>
    <property type="match status" value="1"/>
</dbReference>
<proteinExistence type="inferred from homology"/>
<organism evidence="10 11">
    <name type="scientific">Pseudarcicella hirudinis</name>
    <dbReference type="NCBI Taxonomy" id="1079859"/>
    <lineage>
        <taxon>Bacteria</taxon>
        <taxon>Pseudomonadati</taxon>
        <taxon>Bacteroidota</taxon>
        <taxon>Cytophagia</taxon>
        <taxon>Cytophagales</taxon>
        <taxon>Flectobacillaceae</taxon>
        <taxon>Pseudarcicella</taxon>
    </lineage>
</organism>
<dbReference type="GO" id="GO:0009279">
    <property type="term" value="C:cell outer membrane"/>
    <property type="evidence" value="ECO:0007669"/>
    <property type="project" value="UniProtKB-SubCell"/>
</dbReference>
<keyword evidence="6 7" id="KW-0998">Cell outer membrane</keyword>
<evidence type="ECO:0000256" key="6">
    <source>
        <dbReference type="ARBA" id="ARBA00023237"/>
    </source>
</evidence>
<evidence type="ECO:0000256" key="8">
    <source>
        <dbReference type="SAM" id="SignalP"/>
    </source>
</evidence>
<evidence type="ECO:0000256" key="2">
    <source>
        <dbReference type="ARBA" id="ARBA00022448"/>
    </source>
</evidence>
<dbReference type="InterPro" id="IPR018247">
    <property type="entry name" value="EF_Hand_1_Ca_BS"/>
</dbReference>
<dbReference type="SUPFAM" id="SSF56935">
    <property type="entry name" value="Porins"/>
    <property type="match status" value="1"/>
</dbReference>
<dbReference type="InterPro" id="IPR036942">
    <property type="entry name" value="Beta-barrel_TonB_sf"/>
</dbReference>
<dbReference type="InterPro" id="IPR039426">
    <property type="entry name" value="TonB-dep_rcpt-like"/>
</dbReference>
<dbReference type="Pfam" id="PF07715">
    <property type="entry name" value="Plug"/>
    <property type="match status" value="1"/>
</dbReference>
<dbReference type="InterPro" id="IPR023996">
    <property type="entry name" value="TonB-dep_OMP_SusC/RagA"/>
</dbReference>
<dbReference type="Proteomes" id="UP000199306">
    <property type="component" value="Unassembled WGS sequence"/>
</dbReference>
<evidence type="ECO:0000256" key="4">
    <source>
        <dbReference type="ARBA" id="ARBA00022692"/>
    </source>
</evidence>
<feature type="signal peptide" evidence="8">
    <location>
        <begin position="1"/>
        <end position="23"/>
    </location>
</feature>
<keyword evidence="2 7" id="KW-0813">Transport</keyword>
<dbReference type="InterPro" id="IPR012910">
    <property type="entry name" value="Plug_dom"/>
</dbReference>
<gene>
    <name evidence="10" type="ORF">SAMN04515674_10676</name>
</gene>
<dbReference type="PROSITE" id="PS52016">
    <property type="entry name" value="TONB_DEPENDENT_REC_3"/>
    <property type="match status" value="1"/>
</dbReference>
<dbReference type="InterPro" id="IPR037066">
    <property type="entry name" value="Plug_dom_sf"/>
</dbReference>
<keyword evidence="3 7" id="KW-1134">Transmembrane beta strand</keyword>
<name>A0A1I5TKJ5_9BACT</name>
<evidence type="ECO:0000256" key="1">
    <source>
        <dbReference type="ARBA" id="ARBA00004571"/>
    </source>
</evidence>
<feature type="chain" id="PRO_5011699590" evidence="8">
    <location>
        <begin position="24"/>
        <end position="1049"/>
    </location>
</feature>
<dbReference type="NCBIfam" id="TIGR04057">
    <property type="entry name" value="SusC_RagA_signa"/>
    <property type="match status" value="1"/>
</dbReference>
<comment type="similarity">
    <text evidence="7">Belongs to the TonB-dependent receptor family.</text>
</comment>
<evidence type="ECO:0000313" key="10">
    <source>
        <dbReference type="EMBL" id="SFP83157.1"/>
    </source>
</evidence>
<evidence type="ECO:0000256" key="5">
    <source>
        <dbReference type="ARBA" id="ARBA00023136"/>
    </source>
</evidence>
<dbReference type="SUPFAM" id="SSF49464">
    <property type="entry name" value="Carboxypeptidase regulatory domain-like"/>
    <property type="match status" value="1"/>
</dbReference>
<feature type="domain" description="TonB-dependent receptor plug" evidence="9">
    <location>
        <begin position="117"/>
        <end position="243"/>
    </location>
</feature>
<comment type="subcellular location">
    <subcellularLocation>
        <location evidence="1 7">Cell outer membrane</location>
        <topology evidence="1 7">Multi-pass membrane protein</topology>
    </subcellularLocation>
</comment>
<dbReference type="InterPro" id="IPR008969">
    <property type="entry name" value="CarboxyPept-like_regulatory"/>
</dbReference>
<reference evidence="10 11" key="1">
    <citation type="submission" date="2016-10" db="EMBL/GenBank/DDBJ databases">
        <authorList>
            <person name="de Groot N.N."/>
        </authorList>
    </citation>
    <scope>NUCLEOTIDE SEQUENCE [LARGE SCALE GENOMIC DNA]</scope>
    <source>
        <strain evidence="11">E92,LMG 26720,CCM 7988</strain>
    </source>
</reference>
<dbReference type="STRING" id="1079859.SAMN04515674_10676"/>
<sequence>MKNFTTKIILLCSLMLWGTVSRAQQRTMTGKVTDVTGAGLPGVSILVKDTKTGTTSDVNGNYKISIPQGSKSIIFSFVGMVSSVQAIGNKSVLNVTLENDVKDLAEVVVIGYGTARKADITSSISSVSEKDIKNLPVPGADQALQGKVAGVTVTSNGGQPGGGVSVKVRGITSVNGNEPLYVIDGVPILSGRSSIAQDQLGGMAGQSVQSPLAAMNPNDIASIDILKDASAQAIYGALAANGVVLITTKKGKSGEGKVSYDVYYGVQRIPKKLPLLNLQQYAGYFNSLVPEVRASGAGTLDTLGEFKNPAVLGNGTNWQDAIFQTGYIQNHQLAFSGGKDKTTYYFSMNYFDQKGTVIGSQFERYALRASVDHQVKSWLKAGVSVNVSRANQKITLTDGSDAVISVGLYNSPASPVKGFDGSYSSVTSIGGSTFGNPNNPVALAELRDVRAIQTKAFGNIFAELEFTKWLTLRNELNYDFNLSQNTAFQPYVRNDASGLIILSPSKLVEDRGTSLYWALKNYLTFNKGFGNHWVNAVVGHEVSESNYDQVTASRQNLTLNLPSLNAGEGGTTQSISGGKYPWAMESYFARVNYSYNSKYSLSASLRRDGSASFGPNKRIGYFPAVSAGWTISGENFAKNWEKVNFLKLRAGIGAVGNSGVGGNNVYTTNIRLFSTAPYGAGGVPQNVGNPNLAWESVVTYNSGIDATLFNRKVDLTLDVYKKVSTNMLLQTQLPVSSGLGTSWNDINSPWTNAGKMTNTGIDISLTTYNIQSKGFSWKTNFIFSHYKNILNELNDPSASIRGYKEYGDAVLVTRSAVGQPVGTFYGYVTDGLFRTREELNKSGASQGLDVKPTGTWLGDVRYKDLNGDGVIDSKDVTVIGNPNPDFTYGITNTFNYKGFDLSVFLSGSQGGQILNYTRRLTEGMQNAYWNQSTAVLDRYTESNPNGSLPRYNQWHNNNFRVSDRFVEDGSYLRIQNISLGYNLPKSLISKAKLTNARLYLSVQNAYTFTKYSGYDPELGSFNNSIKYMNVDDGHYPNPRTFTIGGNFEF</sequence>
<dbReference type="NCBIfam" id="TIGR04056">
    <property type="entry name" value="OMP_RagA_SusC"/>
    <property type="match status" value="1"/>
</dbReference>
<dbReference type="Gene3D" id="2.40.170.20">
    <property type="entry name" value="TonB-dependent receptor, beta-barrel domain"/>
    <property type="match status" value="1"/>
</dbReference>
<keyword evidence="5 7" id="KW-0472">Membrane</keyword>
<dbReference type="EMBL" id="FOXH01000006">
    <property type="protein sequence ID" value="SFP83157.1"/>
    <property type="molecule type" value="Genomic_DNA"/>
</dbReference>
<protein>
    <submittedName>
        <fullName evidence="10">TonB-linked outer membrane protein, SusC/RagA family</fullName>
    </submittedName>
</protein>
<dbReference type="RefSeq" id="WP_218159212.1">
    <property type="nucleotide sequence ID" value="NZ_FOXH01000006.1"/>
</dbReference>
<keyword evidence="8" id="KW-0732">Signal</keyword>
<dbReference type="Pfam" id="PF13715">
    <property type="entry name" value="CarbopepD_reg_2"/>
    <property type="match status" value="1"/>
</dbReference>
<keyword evidence="4 7" id="KW-0812">Transmembrane</keyword>
<evidence type="ECO:0000256" key="3">
    <source>
        <dbReference type="ARBA" id="ARBA00022452"/>
    </source>
</evidence>
<evidence type="ECO:0000259" key="9">
    <source>
        <dbReference type="Pfam" id="PF07715"/>
    </source>
</evidence>
<evidence type="ECO:0000256" key="7">
    <source>
        <dbReference type="PROSITE-ProRule" id="PRU01360"/>
    </source>
</evidence>
<evidence type="ECO:0000313" key="11">
    <source>
        <dbReference type="Proteomes" id="UP000199306"/>
    </source>
</evidence>